<name>A0AAJ7U0G7_PETMA</name>
<dbReference type="AlphaFoldDB" id="A0AAJ7U0G7"/>
<evidence type="ECO:0000313" key="2">
    <source>
        <dbReference type="RefSeq" id="XP_032826395.1"/>
    </source>
</evidence>
<proteinExistence type="predicted"/>
<protein>
    <submittedName>
        <fullName evidence="2">Uncharacterized protein LOC116951689 isoform X2</fullName>
    </submittedName>
</protein>
<organism evidence="1 2">
    <name type="scientific">Petromyzon marinus</name>
    <name type="common">Sea lamprey</name>
    <dbReference type="NCBI Taxonomy" id="7757"/>
    <lineage>
        <taxon>Eukaryota</taxon>
        <taxon>Metazoa</taxon>
        <taxon>Chordata</taxon>
        <taxon>Craniata</taxon>
        <taxon>Vertebrata</taxon>
        <taxon>Cyclostomata</taxon>
        <taxon>Hyperoartia</taxon>
        <taxon>Petromyzontiformes</taxon>
        <taxon>Petromyzontidae</taxon>
        <taxon>Petromyzon</taxon>
    </lineage>
</organism>
<dbReference type="RefSeq" id="XP_032826395.1">
    <property type="nucleotide sequence ID" value="XM_032970504.1"/>
</dbReference>
<evidence type="ECO:0000313" key="1">
    <source>
        <dbReference type="Proteomes" id="UP001318040"/>
    </source>
</evidence>
<gene>
    <name evidence="2" type="primary">LOC116951689</name>
</gene>
<keyword evidence="1" id="KW-1185">Reference proteome</keyword>
<sequence length="89" mass="9766">MPVPWKATFPSTKRPRGNWKSSCPTAAAFVLELEAHEALLERMDVPDHKVCQATRAVSVLLDHWAQLAHLAQLGALDLLDQLVPLATTA</sequence>
<reference evidence="2" key="1">
    <citation type="submission" date="2025-08" db="UniProtKB">
        <authorList>
            <consortium name="RefSeq"/>
        </authorList>
    </citation>
    <scope>IDENTIFICATION</scope>
    <source>
        <tissue evidence="2">Sperm</tissue>
    </source>
</reference>
<dbReference type="Proteomes" id="UP001318040">
    <property type="component" value="Chromosome 43"/>
</dbReference>
<accession>A0AAJ7U0G7</accession>